<feature type="transmembrane region" description="Helical" evidence="5">
    <location>
        <begin position="177"/>
        <end position="199"/>
    </location>
</feature>
<feature type="transmembrane region" description="Helical" evidence="5">
    <location>
        <begin position="28"/>
        <end position="50"/>
    </location>
</feature>
<organism evidence="7 8">
    <name type="scientific">Roseicella frigidaeris</name>
    <dbReference type="NCBI Taxonomy" id="2230885"/>
    <lineage>
        <taxon>Bacteria</taxon>
        <taxon>Pseudomonadati</taxon>
        <taxon>Pseudomonadota</taxon>
        <taxon>Alphaproteobacteria</taxon>
        <taxon>Acetobacterales</taxon>
        <taxon>Roseomonadaceae</taxon>
        <taxon>Roseicella</taxon>
    </lineage>
</organism>
<keyword evidence="8" id="KW-1185">Reference proteome</keyword>
<protein>
    <submittedName>
        <fullName evidence="7">MFS transporter</fullName>
    </submittedName>
</protein>
<gene>
    <name evidence="7" type="ORF">DOO78_21645</name>
</gene>
<dbReference type="InterPro" id="IPR036259">
    <property type="entry name" value="MFS_trans_sf"/>
</dbReference>
<keyword evidence="2 5" id="KW-1133">Transmembrane helix</keyword>
<keyword evidence="1 5" id="KW-0812">Transmembrane</keyword>
<dbReference type="AlphaFoldDB" id="A0A327M416"/>
<feature type="domain" description="Major facilitator superfamily (MFS) profile" evidence="6">
    <location>
        <begin position="27"/>
        <end position="406"/>
    </location>
</feature>
<evidence type="ECO:0000313" key="8">
    <source>
        <dbReference type="Proteomes" id="UP000249065"/>
    </source>
</evidence>
<dbReference type="EMBL" id="QLIX01000023">
    <property type="protein sequence ID" value="RAI56962.1"/>
    <property type="molecule type" value="Genomic_DNA"/>
</dbReference>
<feature type="transmembrane region" description="Helical" evidence="5">
    <location>
        <begin position="325"/>
        <end position="347"/>
    </location>
</feature>
<dbReference type="InterPro" id="IPR011701">
    <property type="entry name" value="MFS"/>
</dbReference>
<dbReference type="GO" id="GO:0022857">
    <property type="term" value="F:transmembrane transporter activity"/>
    <property type="evidence" value="ECO:0007669"/>
    <property type="project" value="InterPro"/>
</dbReference>
<feature type="transmembrane region" description="Helical" evidence="5">
    <location>
        <begin position="122"/>
        <end position="146"/>
    </location>
</feature>
<evidence type="ECO:0000256" key="4">
    <source>
        <dbReference type="SAM" id="MobiDB-lite"/>
    </source>
</evidence>
<dbReference type="InterPro" id="IPR020846">
    <property type="entry name" value="MFS_dom"/>
</dbReference>
<keyword evidence="3 5" id="KW-0472">Membrane</keyword>
<dbReference type="SUPFAM" id="SSF103473">
    <property type="entry name" value="MFS general substrate transporter"/>
    <property type="match status" value="1"/>
</dbReference>
<reference evidence="8" key="1">
    <citation type="submission" date="2018-06" db="EMBL/GenBank/DDBJ databases">
        <authorList>
            <person name="Khan S.A."/>
        </authorList>
    </citation>
    <scope>NUCLEOTIDE SEQUENCE [LARGE SCALE GENOMIC DNA]</scope>
    <source>
        <strain evidence="8">DB-1506</strain>
    </source>
</reference>
<evidence type="ECO:0000256" key="3">
    <source>
        <dbReference type="ARBA" id="ARBA00023136"/>
    </source>
</evidence>
<accession>A0A327M416</accession>
<dbReference type="Proteomes" id="UP000249065">
    <property type="component" value="Unassembled WGS sequence"/>
</dbReference>
<feature type="transmembrane region" description="Helical" evidence="5">
    <location>
        <begin position="297"/>
        <end position="319"/>
    </location>
</feature>
<feature type="region of interest" description="Disordered" evidence="4">
    <location>
        <begin position="1"/>
        <end position="22"/>
    </location>
</feature>
<proteinExistence type="predicted"/>
<dbReference type="OrthoDB" id="7200137at2"/>
<evidence type="ECO:0000256" key="1">
    <source>
        <dbReference type="ARBA" id="ARBA00022692"/>
    </source>
</evidence>
<dbReference type="Pfam" id="PF07690">
    <property type="entry name" value="MFS_1"/>
    <property type="match status" value="1"/>
</dbReference>
<feature type="transmembrane region" description="Helical" evidence="5">
    <location>
        <begin position="62"/>
        <end position="82"/>
    </location>
</feature>
<name>A0A327M416_9PROT</name>
<feature type="transmembrane region" description="Helical" evidence="5">
    <location>
        <begin position="153"/>
        <end position="171"/>
    </location>
</feature>
<feature type="transmembrane region" description="Helical" evidence="5">
    <location>
        <begin position="94"/>
        <end position="116"/>
    </location>
</feature>
<dbReference type="Gene3D" id="1.20.1250.20">
    <property type="entry name" value="MFS general substrate transporter like domains"/>
    <property type="match status" value="1"/>
</dbReference>
<evidence type="ECO:0000259" key="6">
    <source>
        <dbReference type="PROSITE" id="PS50850"/>
    </source>
</evidence>
<sequence>MSRRVTSPPDQGAGHGPGPAPPGARRTALLLGLAQMLVWAVTYYLPAVVAPVVVAELGASPAAVYGAFSAALLIAGLAAPRVGREIERRGGRPVLALSTLLLAAGLALLGLLPGLWGWMLGWVVLGLGMATGLYEAAFATLGALYGRAARQPITLVTLLGGFASSLGWPMSAALLPWLGWRGTCLAYAALLLLLVLPLYRRLPRAGATAAAPAGAAPEAAGPPLPAAWVRRSLVLVAGFFILRAMISATLSVHLIALLGGLGLSAAAAVAAGTLMGPAQVGGRLLEFTLGRRTHPLAAARLAGALLPAGALLLVLGGPAMAVPFVLLYGASNGIVTISRGALPLALFGPRGYPVLLGRLALPVLLAQAAAPMLTAPLVAHLPAAAVLGLTGLVALLALACLLPLRRAPAEAAGPGS</sequence>
<evidence type="ECO:0000256" key="2">
    <source>
        <dbReference type="ARBA" id="ARBA00022989"/>
    </source>
</evidence>
<dbReference type="PROSITE" id="PS50850">
    <property type="entry name" value="MFS"/>
    <property type="match status" value="1"/>
</dbReference>
<evidence type="ECO:0000313" key="7">
    <source>
        <dbReference type="EMBL" id="RAI56962.1"/>
    </source>
</evidence>
<comment type="caution">
    <text evidence="7">The sequence shown here is derived from an EMBL/GenBank/DDBJ whole genome shotgun (WGS) entry which is preliminary data.</text>
</comment>
<dbReference type="RefSeq" id="WP_111471963.1">
    <property type="nucleotide sequence ID" value="NZ_QLIX01000023.1"/>
</dbReference>
<evidence type="ECO:0000256" key="5">
    <source>
        <dbReference type="SAM" id="Phobius"/>
    </source>
</evidence>
<feature type="transmembrane region" description="Helical" evidence="5">
    <location>
        <begin position="385"/>
        <end position="404"/>
    </location>
</feature>
<feature type="transmembrane region" description="Helical" evidence="5">
    <location>
        <begin position="262"/>
        <end position="285"/>
    </location>
</feature>